<gene>
    <name evidence="2" type="ORF">JCGZ_04130</name>
</gene>
<accession>A0A067JA07</accession>
<evidence type="ECO:0000313" key="2">
    <source>
        <dbReference type="EMBL" id="KDP20601.1"/>
    </source>
</evidence>
<keyword evidence="3" id="KW-1185">Reference proteome</keyword>
<protein>
    <submittedName>
        <fullName evidence="2">Uncharacterized protein</fullName>
    </submittedName>
</protein>
<evidence type="ECO:0000256" key="1">
    <source>
        <dbReference type="SAM" id="MobiDB-lite"/>
    </source>
</evidence>
<sequence length="146" mass="16406">MAAPISIGMAPCNCPIKKHQWIRIKGGWRHAGDEEKRSSARPWLGQLEKWEEGRGADCLDRKPQSLHLAICCASQNRKERVKERPKCLVDKREAALPKNRGAGGSTRFSNRRMSQLSCTFCVRQRRKRGEKGGQNPLRRGGGDASL</sequence>
<proteinExistence type="predicted"/>
<dbReference type="Proteomes" id="UP000027138">
    <property type="component" value="Unassembled WGS sequence"/>
</dbReference>
<evidence type="ECO:0000313" key="3">
    <source>
        <dbReference type="Proteomes" id="UP000027138"/>
    </source>
</evidence>
<name>A0A067JA07_JATCU</name>
<reference evidence="2 3" key="1">
    <citation type="journal article" date="2014" name="PLoS ONE">
        <title>Global Analysis of Gene Expression Profiles in Physic Nut (Jatropha curcas L.) Seedlings Exposed to Salt Stress.</title>
        <authorList>
            <person name="Zhang L."/>
            <person name="Zhang C."/>
            <person name="Wu P."/>
            <person name="Chen Y."/>
            <person name="Li M."/>
            <person name="Jiang H."/>
            <person name="Wu G."/>
        </authorList>
    </citation>
    <scope>NUCLEOTIDE SEQUENCE [LARGE SCALE GENOMIC DNA]</scope>
    <source>
        <strain evidence="3">cv. GZQX0401</strain>
        <tissue evidence="2">Young leaves</tissue>
    </source>
</reference>
<dbReference type="AlphaFoldDB" id="A0A067JA07"/>
<organism evidence="2 3">
    <name type="scientific">Jatropha curcas</name>
    <name type="common">Barbados nut</name>
    <dbReference type="NCBI Taxonomy" id="180498"/>
    <lineage>
        <taxon>Eukaryota</taxon>
        <taxon>Viridiplantae</taxon>
        <taxon>Streptophyta</taxon>
        <taxon>Embryophyta</taxon>
        <taxon>Tracheophyta</taxon>
        <taxon>Spermatophyta</taxon>
        <taxon>Magnoliopsida</taxon>
        <taxon>eudicotyledons</taxon>
        <taxon>Gunneridae</taxon>
        <taxon>Pentapetalae</taxon>
        <taxon>rosids</taxon>
        <taxon>fabids</taxon>
        <taxon>Malpighiales</taxon>
        <taxon>Euphorbiaceae</taxon>
        <taxon>Crotonoideae</taxon>
        <taxon>Jatropheae</taxon>
        <taxon>Jatropha</taxon>
    </lineage>
</organism>
<feature type="region of interest" description="Disordered" evidence="1">
    <location>
        <begin position="125"/>
        <end position="146"/>
    </location>
</feature>
<dbReference type="EMBL" id="KK915729">
    <property type="protein sequence ID" value="KDP20601.1"/>
    <property type="molecule type" value="Genomic_DNA"/>
</dbReference>